<keyword evidence="4" id="KW-1185">Reference proteome</keyword>
<feature type="domain" description="FRG" evidence="2">
    <location>
        <begin position="3"/>
        <end position="39"/>
    </location>
</feature>
<dbReference type="Proteomes" id="UP001217178">
    <property type="component" value="Unassembled WGS sequence"/>
</dbReference>
<organism evidence="3 4">
    <name type="scientific">Xenorhabdus yunnanensis</name>
    <dbReference type="NCBI Taxonomy" id="3025878"/>
    <lineage>
        <taxon>Bacteria</taxon>
        <taxon>Pseudomonadati</taxon>
        <taxon>Pseudomonadota</taxon>
        <taxon>Gammaproteobacteria</taxon>
        <taxon>Enterobacterales</taxon>
        <taxon>Morganellaceae</taxon>
        <taxon>Xenorhabdus</taxon>
    </lineage>
</organism>
<sequence>MNDIDLHVTAQHYGLSTRVIDWTNSPLIALYFAIEKEKDGEIKKKYEEIKKEYEKLKNKHKKNECQDDKIEDDSKIINAAVFMIWNEQSNPLDVCSSDRFFKEIEEEKKFHQKIHELCARFFMKHRDFYQGSDQVKYKETPLIKSDLTTLINEFLVDFRYFKSANPVRLNSKIHLIDIIDKLPEKYTDTFDKSAYDFPELFISFSDDNYSRSSAAIDIFNNYNTIIEPLPINKRIKNQQGALMFCNNIKDEVYPPDAFNNDNTITTIDDKSLDNINKNTGLLKIIIPEESIEPIRKELELYGFSKDFVYPEIISFTEYMQEKIVFNRSI</sequence>
<comment type="caution">
    <text evidence="3">The sequence shown here is derived from an EMBL/GenBank/DDBJ whole genome shotgun (WGS) entry which is preliminary data.</text>
</comment>
<keyword evidence="1" id="KW-0175">Coiled coil</keyword>
<name>A0ABT5LGV7_9GAMM</name>
<evidence type="ECO:0000256" key="1">
    <source>
        <dbReference type="SAM" id="Coils"/>
    </source>
</evidence>
<evidence type="ECO:0000259" key="2">
    <source>
        <dbReference type="Pfam" id="PF08867"/>
    </source>
</evidence>
<reference evidence="3 4" key="1">
    <citation type="submission" date="2023-02" db="EMBL/GenBank/DDBJ databases">
        <title>Entomopathogenic bacteria.</title>
        <authorList>
            <person name="Machado R.A."/>
        </authorList>
    </citation>
    <scope>NUCLEOTIDE SEQUENCE [LARGE SCALE GENOMIC DNA]</scope>
    <source>
        <strain evidence="3 4">XENO-10</strain>
    </source>
</reference>
<dbReference type="RefSeq" id="WP_273555630.1">
    <property type="nucleotide sequence ID" value="NZ_JAQRFI010000033.1"/>
</dbReference>
<accession>A0ABT5LGV7</accession>
<evidence type="ECO:0000313" key="3">
    <source>
        <dbReference type="EMBL" id="MDC9590335.1"/>
    </source>
</evidence>
<feature type="coiled-coil region" evidence="1">
    <location>
        <begin position="39"/>
        <end position="66"/>
    </location>
</feature>
<gene>
    <name evidence="3" type="ORF">PSI23_13795</name>
</gene>
<proteinExistence type="predicted"/>
<dbReference type="EMBL" id="JAQRFI010000033">
    <property type="protein sequence ID" value="MDC9590335.1"/>
    <property type="molecule type" value="Genomic_DNA"/>
</dbReference>
<dbReference type="Pfam" id="PF08867">
    <property type="entry name" value="FRG"/>
    <property type="match status" value="1"/>
</dbReference>
<protein>
    <submittedName>
        <fullName evidence="3">FRG domain-containing protein</fullName>
    </submittedName>
</protein>
<dbReference type="InterPro" id="IPR014966">
    <property type="entry name" value="FRG-dom"/>
</dbReference>
<evidence type="ECO:0000313" key="4">
    <source>
        <dbReference type="Proteomes" id="UP001217178"/>
    </source>
</evidence>